<evidence type="ECO:0000256" key="4">
    <source>
        <dbReference type="PROSITE-ProRule" id="PRU01343"/>
    </source>
</evidence>
<evidence type="ECO:0000313" key="8">
    <source>
        <dbReference type="EMBL" id="KAK1361376.1"/>
    </source>
</evidence>
<feature type="domain" description="GRF-type" evidence="7">
    <location>
        <begin position="29"/>
        <end position="71"/>
    </location>
</feature>
<keyword evidence="3" id="KW-0862">Zinc</keyword>
<evidence type="ECO:0000256" key="1">
    <source>
        <dbReference type="ARBA" id="ARBA00022723"/>
    </source>
</evidence>
<keyword evidence="6" id="KW-0472">Membrane</keyword>
<evidence type="ECO:0000256" key="2">
    <source>
        <dbReference type="ARBA" id="ARBA00022771"/>
    </source>
</evidence>
<dbReference type="PROSITE" id="PS51999">
    <property type="entry name" value="ZF_GRF"/>
    <property type="match status" value="1"/>
</dbReference>
<reference evidence="8" key="2">
    <citation type="submission" date="2023-05" db="EMBL/GenBank/DDBJ databases">
        <authorList>
            <person name="Schelkunov M.I."/>
        </authorList>
    </citation>
    <scope>NUCLEOTIDE SEQUENCE</scope>
    <source>
        <strain evidence="8">Hsosn_3</strain>
        <tissue evidence="8">Leaf</tissue>
    </source>
</reference>
<feature type="transmembrane region" description="Helical" evidence="6">
    <location>
        <begin position="138"/>
        <end position="154"/>
    </location>
</feature>
<dbReference type="InterPro" id="IPR010666">
    <property type="entry name" value="Znf_GRF"/>
</dbReference>
<comment type="caution">
    <text evidence="8">The sequence shown here is derived from an EMBL/GenBank/DDBJ whole genome shotgun (WGS) entry which is preliminary data.</text>
</comment>
<feature type="coiled-coil region" evidence="5">
    <location>
        <begin position="94"/>
        <end position="128"/>
    </location>
</feature>
<dbReference type="Proteomes" id="UP001237642">
    <property type="component" value="Unassembled WGS sequence"/>
</dbReference>
<proteinExistence type="predicted"/>
<accession>A0AAD8H7M8</accession>
<keyword evidence="9" id="KW-1185">Reference proteome</keyword>
<organism evidence="8 9">
    <name type="scientific">Heracleum sosnowskyi</name>
    <dbReference type="NCBI Taxonomy" id="360622"/>
    <lineage>
        <taxon>Eukaryota</taxon>
        <taxon>Viridiplantae</taxon>
        <taxon>Streptophyta</taxon>
        <taxon>Embryophyta</taxon>
        <taxon>Tracheophyta</taxon>
        <taxon>Spermatophyta</taxon>
        <taxon>Magnoliopsida</taxon>
        <taxon>eudicotyledons</taxon>
        <taxon>Gunneridae</taxon>
        <taxon>Pentapetalae</taxon>
        <taxon>asterids</taxon>
        <taxon>campanulids</taxon>
        <taxon>Apiales</taxon>
        <taxon>Apiaceae</taxon>
        <taxon>Apioideae</taxon>
        <taxon>apioid superclade</taxon>
        <taxon>Tordylieae</taxon>
        <taxon>Tordyliinae</taxon>
        <taxon>Heracleum</taxon>
    </lineage>
</organism>
<keyword evidence="6" id="KW-0812">Transmembrane</keyword>
<evidence type="ECO:0000256" key="6">
    <source>
        <dbReference type="SAM" id="Phobius"/>
    </source>
</evidence>
<evidence type="ECO:0000256" key="5">
    <source>
        <dbReference type="SAM" id="Coils"/>
    </source>
</evidence>
<dbReference type="GO" id="GO:0008270">
    <property type="term" value="F:zinc ion binding"/>
    <property type="evidence" value="ECO:0007669"/>
    <property type="project" value="UniProtKB-KW"/>
</dbReference>
<keyword evidence="1" id="KW-0479">Metal-binding</keyword>
<sequence>MANYQSPLLNSADSSSSLQSVKKEEHKLCLCGRRARVYTSWTPKNPGRRFYTCATPKEGEGCQFFQWFEEDFSPRALEMITHLNHRRIYLEEKLKLAEENLSKNVEKKKALKEKKKHLIQEKLKMETEKNKMGRQMKICVVCLAVLMFTLMINLK</sequence>
<evidence type="ECO:0000313" key="9">
    <source>
        <dbReference type="Proteomes" id="UP001237642"/>
    </source>
</evidence>
<evidence type="ECO:0000256" key="3">
    <source>
        <dbReference type="ARBA" id="ARBA00022833"/>
    </source>
</evidence>
<gene>
    <name evidence="8" type="ORF">POM88_045850</name>
</gene>
<protein>
    <submittedName>
        <fullName evidence="8">GRF-type domain-containing protein</fullName>
    </submittedName>
</protein>
<dbReference type="EMBL" id="JAUIZM010000010">
    <property type="protein sequence ID" value="KAK1361376.1"/>
    <property type="molecule type" value="Genomic_DNA"/>
</dbReference>
<dbReference type="PANTHER" id="PTHR33248">
    <property type="entry name" value="ZINC ION-BINDING PROTEIN"/>
    <property type="match status" value="1"/>
</dbReference>
<keyword evidence="5" id="KW-0175">Coiled coil</keyword>
<dbReference type="Pfam" id="PF06839">
    <property type="entry name" value="Zn_ribbon_GRF"/>
    <property type="match status" value="1"/>
</dbReference>
<reference evidence="8" key="1">
    <citation type="submission" date="2023-02" db="EMBL/GenBank/DDBJ databases">
        <title>Genome of toxic invasive species Heracleum sosnowskyi carries increased number of genes despite the absence of recent whole-genome duplications.</title>
        <authorList>
            <person name="Schelkunov M."/>
            <person name="Shtratnikova V."/>
            <person name="Makarenko M."/>
            <person name="Klepikova A."/>
            <person name="Omelchenko D."/>
            <person name="Novikova G."/>
            <person name="Obukhova E."/>
            <person name="Bogdanov V."/>
            <person name="Penin A."/>
            <person name="Logacheva M."/>
        </authorList>
    </citation>
    <scope>NUCLEOTIDE SEQUENCE</scope>
    <source>
        <strain evidence="8">Hsosn_3</strain>
        <tissue evidence="8">Leaf</tissue>
    </source>
</reference>
<keyword evidence="6" id="KW-1133">Transmembrane helix</keyword>
<dbReference type="AlphaFoldDB" id="A0AAD8H7M8"/>
<name>A0AAD8H7M8_9APIA</name>
<evidence type="ECO:0000259" key="7">
    <source>
        <dbReference type="PROSITE" id="PS51999"/>
    </source>
</evidence>
<keyword evidence="2 4" id="KW-0863">Zinc-finger</keyword>